<evidence type="ECO:0000256" key="2">
    <source>
        <dbReference type="ARBA" id="ARBA00013064"/>
    </source>
</evidence>
<evidence type="ECO:0000256" key="4">
    <source>
        <dbReference type="ARBA" id="ARBA00022912"/>
    </source>
</evidence>
<dbReference type="PRINTS" id="PR01764">
    <property type="entry name" value="MAPKPHPHTASE"/>
</dbReference>
<evidence type="ECO:0000256" key="5">
    <source>
        <dbReference type="SAM" id="MobiDB-lite"/>
    </source>
</evidence>
<evidence type="ECO:0000256" key="1">
    <source>
        <dbReference type="ARBA" id="ARBA00008601"/>
    </source>
</evidence>
<dbReference type="GO" id="GO:0005737">
    <property type="term" value="C:cytoplasm"/>
    <property type="evidence" value="ECO:0007669"/>
    <property type="project" value="TreeGrafter"/>
</dbReference>
<accession>A0AAV4G732</accession>
<dbReference type="EMBL" id="BMAT01008239">
    <property type="protein sequence ID" value="GFR80778.1"/>
    <property type="molecule type" value="Genomic_DNA"/>
</dbReference>
<gene>
    <name evidence="8" type="ORF">ElyMa_004053200</name>
</gene>
<dbReference type="PROSITE" id="PS50054">
    <property type="entry name" value="TYR_PHOSPHATASE_DUAL"/>
    <property type="match status" value="1"/>
</dbReference>
<dbReference type="Proteomes" id="UP000762676">
    <property type="component" value="Unassembled WGS sequence"/>
</dbReference>
<feature type="compositionally biased region" description="Low complexity" evidence="5">
    <location>
        <begin position="256"/>
        <end position="268"/>
    </location>
</feature>
<feature type="domain" description="Tyrosine-protein phosphatase" evidence="6">
    <location>
        <begin position="80"/>
        <end position="221"/>
    </location>
</feature>
<dbReference type="SUPFAM" id="SSF52799">
    <property type="entry name" value="(Phosphotyrosine protein) phosphatases II"/>
    <property type="match status" value="1"/>
</dbReference>
<name>A0AAV4G732_9GAST</name>
<dbReference type="PROSITE" id="PS00383">
    <property type="entry name" value="TYR_PHOSPHATASE_1"/>
    <property type="match status" value="1"/>
</dbReference>
<dbReference type="InterPro" id="IPR020422">
    <property type="entry name" value="TYR_PHOSPHATASE_DUAL_dom"/>
</dbReference>
<protein>
    <recommendedName>
        <fullName evidence="2">protein-tyrosine-phosphatase</fullName>
        <ecNumber evidence="2">3.1.3.48</ecNumber>
    </recommendedName>
</protein>
<evidence type="ECO:0000256" key="3">
    <source>
        <dbReference type="ARBA" id="ARBA00022801"/>
    </source>
</evidence>
<proteinExistence type="inferred from homology"/>
<dbReference type="InterPro" id="IPR016130">
    <property type="entry name" value="Tyr_Pase_AS"/>
</dbReference>
<sequence length="482" mass="53614">MIVGTPSKTRSLSISSLELGGFCSFHQQFPKYCSRHTSFSGQLLHAKRADALVHSTLTSPGSLASDLPNTPAPKRKLSLSPVELLPYLYIGDAGHSTRKELLLGFKISAILNVSTSCENHFPTDFRYKVIPVEDSHNANLFEWFQDAILFIERERRSGGKVLVHCHGGISRSATVCLAYLMFSRHLRLDEAFDYIRARRHVISPNANFMIQLSQFETELRKLGVCWPATWSQRCPSSSSSTTTEEDMSWEDHSNRLESSSSTTSSELSWQGLARGTADTAMGDTQSDPVLVSPSIREQHQQLSESCSQRIGLPTNQKTADSFALTMFVPSNQTTNSETQNFETYPIPNYTTSEEVFLQQPPEINVSVLHQKDAPDSVTFENQKQCVEENMAHGDENFCHFSPPPKSPSLNFGCLHEKIRTSSQNFFFGSCPDIAGATFSQGTKNPHIKSTNEKSLDNSSQNDVFANGSQEARSDEPLNLSHD</sequence>
<dbReference type="GO" id="GO:0043409">
    <property type="term" value="P:negative regulation of MAPK cascade"/>
    <property type="evidence" value="ECO:0007669"/>
    <property type="project" value="TreeGrafter"/>
</dbReference>
<evidence type="ECO:0000259" key="7">
    <source>
        <dbReference type="PROSITE" id="PS50056"/>
    </source>
</evidence>
<feature type="compositionally biased region" description="Polar residues" evidence="5">
    <location>
        <begin position="456"/>
        <end position="470"/>
    </location>
</feature>
<dbReference type="GO" id="GO:0004725">
    <property type="term" value="F:protein tyrosine phosphatase activity"/>
    <property type="evidence" value="ECO:0007669"/>
    <property type="project" value="UniProtKB-EC"/>
</dbReference>
<dbReference type="InterPro" id="IPR029021">
    <property type="entry name" value="Prot-tyrosine_phosphatase-like"/>
</dbReference>
<dbReference type="GO" id="GO:0001706">
    <property type="term" value="P:endoderm formation"/>
    <property type="evidence" value="ECO:0007669"/>
    <property type="project" value="TreeGrafter"/>
</dbReference>
<dbReference type="PANTHER" id="PTHR10159:SF530">
    <property type="entry name" value="DUAL SPECIFICITY PROTEIN PHOSPHATASE DDB_G0271350-RELATED"/>
    <property type="match status" value="1"/>
</dbReference>
<dbReference type="SMART" id="SM00195">
    <property type="entry name" value="DSPc"/>
    <property type="match status" value="1"/>
</dbReference>
<dbReference type="GO" id="GO:0017017">
    <property type="term" value="F:MAP kinase tyrosine/serine/threonine phosphatase activity"/>
    <property type="evidence" value="ECO:0007669"/>
    <property type="project" value="InterPro"/>
</dbReference>
<keyword evidence="9" id="KW-1185">Reference proteome</keyword>
<evidence type="ECO:0000313" key="8">
    <source>
        <dbReference type="EMBL" id="GFR80778.1"/>
    </source>
</evidence>
<dbReference type="AlphaFoldDB" id="A0AAV4G732"/>
<feature type="domain" description="Tyrosine specific protein phosphatases" evidence="7">
    <location>
        <begin position="142"/>
        <end position="199"/>
    </location>
</feature>
<dbReference type="Pfam" id="PF00782">
    <property type="entry name" value="DSPc"/>
    <property type="match status" value="1"/>
</dbReference>
<feature type="region of interest" description="Disordered" evidence="5">
    <location>
        <begin position="440"/>
        <end position="482"/>
    </location>
</feature>
<dbReference type="PROSITE" id="PS50056">
    <property type="entry name" value="TYR_PHOSPHATASE_2"/>
    <property type="match status" value="1"/>
</dbReference>
<reference evidence="8 9" key="1">
    <citation type="journal article" date="2021" name="Elife">
        <title>Chloroplast acquisition without the gene transfer in kleptoplastic sea slugs, Plakobranchus ocellatus.</title>
        <authorList>
            <person name="Maeda T."/>
            <person name="Takahashi S."/>
            <person name="Yoshida T."/>
            <person name="Shimamura S."/>
            <person name="Takaki Y."/>
            <person name="Nagai Y."/>
            <person name="Toyoda A."/>
            <person name="Suzuki Y."/>
            <person name="Arimoto A."/>
            <person name="Ishii H."/>
            <person name="Satoh N."/>
            <person name="Nishiyama T."/>
            <person name="Hasebe M."/>
            <person name="Maruyama T."/>
            <person name="Minagawa J."/>
            <person name="Obokata J."/>
            <person name="Shigenobu S."/>
        </authorList>
    </citation>
    <scope>NUCLEOTIDE SEQUENCE [LARGE SCALE GENOMIC DNA]</scope>
</reference>
<keyword evidence="4" id="KW-0904">Protein phosphatase</keyword>
<organism evidence="8 9">
    <name type="scientific">Elysia marginata</name>
    <dbReference type="NCBI Taxonomy" id="1093978"/>
    <lineage>
        <taxon>Eukaryota</taxon>
        <taxon>Metazoa</taxon>
        <taxon>Spiralia</taxon>
        <taxon>Lophotrochozoa</taxon>
        <taxon>Mollusca</taxon>
        <taxon>Gastropoda</taxon>
        <taxon>Heterobranchia</taxon>
        <taxon>Euthyneura</taxon>
        <taxon>Panpulmonata</taxon>
        <taxon>Sacoglossa</taxon>
        <taxon>Placobranchoidea</taxon>
        <taxon>Plakobranchidae</taxon>
        <taxon>Elysia</taxon>
    </lineage>
</organism>
<evidence type="ECO:0000259" key="6">
    <source>
        <dbReference type="PROSITE" id="PS50054"/>
    </source>
</evidence>
<dbReference type="InterPro" id="IPR000387">
    <property type="entry name" value="Tyr_Pase_dom"/>
</dbReference>
<dbReference type="GO" id="GO:0005634">
    <property type="term" value="C:nucleus"/>
    <property type="evidence" value="ECO:0007669"/>
    <property type="project" value="TreeGrafter"/>
</dbReference>
<comment type="similarity">
    <text evidence="1">Belongs to the protein-tyrosine phosphatase family. Non-receptor class dual specificity subfamily.</text>
</comment>
<feature type="region of interest" description="Disordered" evidence="5">
    <location>
        <begin position="231"/>
        <end position="273"/>
    </location>
</feature>
<dbReference type="Gene3D" id="3.90.190.10">
    <property type="entry name" value="Protein tyrosine phosphatase superfamily"/>
    <property type="match status" value="1"/>
</dbReference>
<comment type="caution">
    <text evidence="8">The sequence shown here is derived from an EMBL/GenBank/DDBJ whole genome shotgun (WGS) entry which is preliminary data.</text>
</comment>
<dbReference type="InterPro" id="IPR000340">
    <property type="entry name" value="Dual-sp_phosphatase_cat-dom"/>
</dbReference>
<evidence type="ECO:0000313" key="9">
    <source>
        <dbReference type="Proteomes" id="UP000762676"/>
    </source>
</evidence>
<feature type="compositionally biased region" description="Basic and acidic residues" evidence="5">
    <location>
        <begin position="471"/>
        <end position="482"/>
    </location>
</feature>
<dbReference type="PANTHER" id="PTHR10159">
    <property type="entry name" value="DUAL SPECIFICITY PROTEIN PHOSPHATASE"/>
    <property type="match status" value="1"/>
</dbReference>
<dbReference type="EC" id="3.1.3.48" evidence="2"/>
<keyword evidence="3" id="KW-0378">Hydrolase</keyword>
<dbReference type="InterPro" id="IPR008343">
    <property type="entry name" value="MKP"/>
</dbReference>